<dbReference type="PANTHER" id="PTHR10783:SF103">
    <property type="entry name" value="SOLUTE CARRIER FAMILY 53 MEMBER 1"/>
    <property type="match status" value="1"/>
</dbReference>
<proteinExistence type="inferred from homology"/>
<dbReference type="Pfam" id="PF03124">
    <property type="entry name" value="EXS"/>
    <property type="match status" value="1"/>
</dbReference>
<evidence type="ECO:0000256" key="5">
    <source>
        <dbReference type="ARBA" id="ARBA00023136"/>
    </source>
</evidence>
<keyword evidence="10" id="KW-1185">Reference proteome</keyword>
<gene>
    <name evidence="9" type="ORF">B0A49_01111</name>
</gene>
<sequence>MKFAKELEQDLVPEWRAKYLDYKAYREVDVRQAEFFMFLDREMEKIESFYKAREDEATERLRVLREQLHVMRDRRLDEVIASQTAKMKPKRNGHVDGAGHGLLFGSGVSSDDETSPSNGHATNNSWLKPLDNALEVARNGRIGKSTKAMEYLGTPSGPRPQHMDWNRDYTRRPAAPEVPYRTAKRKLKIALQEFYRGLELLKSYALLNRTAFRKINKKYDKTVNARPSGRYMSEKVSQAYFVNSEVLDGHIHVTEDLYARYFERGNHKIAVGKLRAKTARAGDFTGSVFRNGLMMAAGSVFGIQGLVYGAELLYNENPTIATNTTYLLQIYAGYFLILFLVLLFCFVCRAWTIAKVNYAFVFEFDTRHHLDWRQLSE</sequence>
<protein>
    <recommendedName>
        <fullName evidence="8">SPX domain-containing protein</fullName>
    </recommendedName>
</protein>
<dbReference type="PANTHER" id="PTHR10783">
    <property type="entry name" value="XENOTROPIC AND POLYTROPIC RETROVIRUS RECEPTOR 1-RELATED"/>
    <property type="match status" value="1"/>
</dbReference>
<feature type="domain" description="SPX" evidence="8">
    <location>
        <begin position="1"/>
        <end position="233"/>
    </location>
</feature>
<keyword evidence="5 7" id="KW-0472">Membrane</keyword>
<evidence type="ECO:0000256" key="6">
    <source>
        <dbReference type="SAM" id="MobiDB-lite"/>
    </source>
</evidence>
<evidence type="ECO:0000256" key="1">
    <source>
        <dbReference type="ARBA" id="ARBA00004141"/>
    </source>
</evidence>
<dbReference type="GO" id="GO:0006817">
    <property type="term" value="P:phosphate ion transport"/>
    <property type="evidence" value="ECO:0007669"/>
    <property type="project" value="TreeGrafter"/>
</dbReference>
<evidence type="ECO:0000313" key="10">
    <source>
        <dbReference type="Proteomes" id="UP000308768"/>
    </source>
</evidence>
<feature type="compositionally biased region" description="Polar residues" evidence="6">
    <location>
        <begin position="115"/>
        <end position="126"/>
    </location>
</feature>
<feature type="non-terminal residue" evidence="9">
    <location>
        <position position="377"/>
    </location>
</feature>
<evidence type="ECO:0000256" key="3">
    <source>
        <dbReference type="ARBA" id="ARBA00022692"/>
    </source>
</evidence>
<dbReference type="CDD" id="cd14475">
    <property type="entry name" value="SPX_SYG1_like"/>
    <property type="match status" value="1"/>
</dbReference>
<comment type="similarity">
    <text evidence="2">Belongs to the SYG1 (TC 2.A.94) family.</text>
</comment>
<evidence type="ECO:0000259" key="8">
    <source>
        <dbReference type="PROSITE" id="PS51382"/>
    </source>
</evidence>
<dbReference type="STRING" id="331657.A0A4V5NK72"/>
<keyword evidence="3 7" id="KW-0812">Transmembrane</keyword>
<comment type="caution">
    <text evidence="9">The sequence shown here is derived from an EMBL/GenBank/DDBJ whole genome shotgun (WGS) entry which is preliminary data.</text>
</comment>
<dbReference type="InterPro" id="IPR004331">
    <property type="entry name" value="SPX_dom"/>
</dbReference>
<dbReference type="OrthoDB" id="9970435at2759"/>
<dbReference type="AlphaFoldDB" id="A0A4V5NK72"/>
<dbReference type="GO" id="GO:0016036">
    <property type="term" value="P:cellular response to phosphate starvation"/>
    <property type="evidence" value="ECO:0007669"/>
    <property type="project" value="TreeGrafter"/>
</dbReference>
<comment type="subcellular location">
    <subcellularLocation>
        <location evidence="1">Membrane</location>
        <topology evidence="1">Multi-pass membrane protein</topology>
    </subcellularLocation>
</comment>
<evidence type="ECO:0000256" key="7">
    <source>
        <dbReference type="SAM" id="Phobius"/>
    </source>
</evidence>
<keyword evidence="4 7" id="KW-1133">Transmembrane helix</keyword>
<reference evidence="9 10" key="1">
    <citation type="submission" date="2017-03" db="EMBL/GenBank/DDBJ databases">
        <title>Genomes of endolithic fungi from Antarctica.</title>
        <authorList>
            <person name="Coleine C."/>
            <person name="Masonjones S."/>
            <person name="Stajich J.E."/>
        </authorList>
    </citation>
    <scope>NUCLEOTIDE SEQUENCE [LARGE SCALE GENOMIC DNA]</scope>
    <source>
        <strain evidence="9 10">CCFEE 5187</strain>
    </source>
</reference>
<evidence type="ECO:0000313" key="9">
    <source>
        <dbReference type="EMBL" id="TKA79909.1"/>
    </source>
</evidence>
<accession>A0A4V5NK72</accession>
<evidence type="ECO:0000256" key="4">
    <source>
        <dbReference type="ARBA" id="ARBA00022989"/>
    </source>
</evidence>
<organism evidence="9 10">
    <name type="scientific">Cryomyces minteri</name>
    <dbReference type="NCBI Taxonomy" id="331657"/>
    <lineage>
        <taxon>Eukaryota</taxon>
        <taxon>Fungi</taxon>
        <taxon>Dikarya</taxon>
        <taxon>Ascomycota</taxon>
        <taxon>Pezizomycotina</taxon>
        <taxon>Dothideomycetes</taxon>
        <taxon>Dothideomycetes incertae sedis</taxon>
        <taxon>Cryomyces</taxon>
    </lineage>
</organism>
<dbReference type="GO" id="GO:0005886">
    <property type="term" value="C:plasma membrane"/>
    <property type="evidence" value="ECO:0007669"/>
    <property type="project" value="TreeGrafter"/>
</dbReference>
<dbReference type="PROSITE" id="PS51382">
    <property type="entry name" value="SPX"/>
    <property type="match status" value="1"/>
</dbReference>
<dbReference type="GO" id="GO:0005794">
    <property type="term" value="C:Golgi apparatus"/>
    <property type="evidence" value="ECO:0007669"/>
    <property type="project" value="TreeGrafter"/>
</dbReference>
<feature type="transmembrane region" description="Helical" evidence="7">
    <location>
        <begin position="326"/>
        <end position="348"/>
    </location>
</feature>
<dbReference type="GO" id="GO:0000822">
    <property type="term" value="F:inositol hexakisphosphate binding"/>
    <property type="evidence" value="ECO:0007669"/>
    <property type="project" value="TreeGrafter"/>
</dbReference>
<dbReference type="InterPro" id="IPR004342">
    <property type="entry name" value="EXS_C"/>
</dbReference>
<dbReference type="Proteomes" id="UP000308768">
    <property type="component" value="Unassembled WGS sequence"/>
</dbReference>
<name>A0A4V5NK72_9PEZI</name>
<feature type="region of interest" description="Disordered" evidence="6">
    <location>
        <begin position="104"/>
        <end position="126"/>
    </location>
</feature>
<evidence type="ECO:0000256" key="2">
    <source>
        <dbReference type="ARBA" id="ARBA00009665"/>
    </source>
</evidence>
<dbReference type="Pfam" id="PF03105">
    <property type="entry name" value="SPX"/>
    <property type="match status" value="2"/>
</dbReference>
<feature type="transmembrane region" description="Helical" evidence="7">
    <location>
        <begin position="293"/>
        <end position="314"/>
    </location>
</feature>
<dbReference type="EMBL" id="NAJN01000080">
    <property type="protein sequence ID" value="TKA79909.1"/>
    <property type="molecule type" value="Genomic_DNA"/>
</dbReference>